<keyword evidence="2" id="KW-0812">Transmembrane</keyword>
<accession>A0A2G8K1M8</accession>
<reference evidence="3 4" key="1">
    <citation type="journal article" date="2017" name="PLoS Biol.">
        <title>The sea cucumber genome provides insights into morphological evolution and visceral regeneration.</title>
        <authorList>
            <person name="Zhang X."/>
            <person name="Sun L."/>
            <person name="Yuan J."/>
            <person name="Sun Y."/>
            <person name="Gao Y."/>
            <person name="Zhang L."/>
            <person name="Li S."/>
            <person name="Dai H."/>
            <person name="Hamel J.F."/>
            <person name="Liu C."/>
            <person name="Yu Y."/>
            <person name="Liu S."/>
            <person name="Lin W."/>
            <person name="Guo K."/>
            <person name="Jin S."/>
            <person name="Xu P."/>
            <person name="Storey K.B."/>
            <person name="Huan P."/>
            <person name="Zhang T."/>
            <person name="Zhou Y."/>
            <person name="Zhang J."/>
            <person name="Lin C."/>
            <person name="Li X."/>
            <person name="Xing L."/>
            <person name="Huo D."/>
            <person name="Sun M."/>
            <person name="Wang L."/>
            <person name="Mercier A."/>
            <person name="Li F."/>
            <person name="Yang H."/>
            <person name="Xiang J."/>
        </authorList>
    </citation>
    <scope>NUCLEOTIDE SEQUENCE [LARGE SCALE GENOMIC DNA]</scope>
    <source>
        <strain evidence="3">Shaxun</strain>
        <tissue evidence="3">Muscle</tissue>
    </source>
</reference>
<evidence type="ECO:0000256" key="1">
    <source>
        <dbReference type="SAM" id="MobiDB-lite"/>
    </source>
</evidence>
<sequence length="432" mass="48187">MMMMMMMIDDDDDDDDRNDDHDHVDHGHYDDDHEDDDHDHVYLIYAIQDNCLDGSRNAPIFEDENINSLMNMSKEIDANRQDWMATKIFKAAVMIVGGLIVTPFAYRLGSWLFSAGMAENSRAWQEVFSLTESKDFSMHKFVRDNQESKTLPTSASKFVTIREKLAKIAIAINRVLVNVNVLRTSQMWGKVQEQDTSIRRSVSNELTQLWQLIQRKTTPSDPEAAIDSVLSKAIKLLKVFEYIIEESNITDPRLHSRITEDIKPSSENLNSALQNLCESGFQEGMNIGKLLLAFFTEQFDDLFKDANLEEIRNTVYPTIASAVNGSSGAVIRPTVDVNGVDEIDGGVQISDDVASAGASMAANTAVKVSRGILGVGIVFASLGTVTKTHSEISHAMELSNSTNGERVYLEKQFFELAVIMAITNTIVSSPRE</sequence>
<comment type="caution">
    <text evidence="3">The sequence shown here is derived from an EMBL/GenBank/DDBJ whole genome shotgun (WGS) entry which is preliminary data.</text>
</comment>
<evidence type="ECO:0000256" key="2">
    <source>
        <dbReference type="SAM" id="Phobius"/>
    </source>
</evidence>
<feature type="transmembrane region" description="Helical" evidence="2">
    <location>
        <begin position="88"/>
        <end position="106"/>
    </location>
</feature>
<feature type="compositionally biased region" description="Basic and acidic residues" evidence="1">
    <location>
        <begin position="18"/>
        <end position="31"/>
    </location>
</feature>
<feature type="region of interest" description="Disordered" evidence="1">
    <location>
        <begin position="13"/>
        <end position="32"/>
    </location>
</feature>
<keyword evidence="2" id="KW-1133">Transmembrane helix</keyword>
<evidence type="ECO:0000313" key="4">
    <source>
        <dbReference type="Proteomes" id="UP000230750"/>
    </source>
</evidence>
<dbReference type="Proteomes" id="UP000230750">
    <property type="component" value="Unassembled WGS sequence"/>
</dbReference>
<keyword evidence="2" id="KW-0472">Membrane</keyword>
<keyword evidence="4" id="KW-1185">Reference proteome</keyword>
<dbReference type="AlphaFoldDB" id="A0A2G8K1M8"/>
<protein>
    <submittedName>
        <fullName evidence="3">Uncharacterized protein</fullName>
    </submittedName>
</protein>
<gene>
    <name evidence="3" type="ORF">BSL78_21280</name>
</gene>
<organism evidence="3 4">
    <name type="scientific">Stichopus japonicus</name>
    <name type="common">Sea cucumber</name>
    <dbReference type="NCBI Taxonomy" id="307972"/>
    <lineage>
        <taxon>Eukaryota</taxon>
        <taxon>Metazoa</taxon>
        <taxon>Echinodermata</taxon>
        <taxon>Eleutherozoa</taxon>
        <taxon>Echinozoa</taxon>
        <taxon>Holothuroidea</taxon>
        <taxon>Aspidochirotacea</taxon>
        <taxon>Aspidochirotida</taxon>
        <taxon>Stichopodidae</taxon>
        <taxon>Apostichopus</taxon>
    </lineage>
</organism>
<dbReference type="EMBL" id="MRZV01000982">
    <property type="protein sequence ID" value="PIK41883.1"/>
    <property type="molecule type" value="Genomic_DNA"/>
</dbReference>
<evidence type="ECO:0000313" key="3">
    <source>
        <dbReference type="EMBL" id="PIK41883.1"/>
    </source>
</evidence>
<proteinExistence type="predicted"/>
<name>A0A2G8K1M8_STIJA</name>